<dbReference type="KEGG" id="sact:DMT42_09750"/>
<name>A0A2U9NYZ9_STRAS</name>
<sequence>MARLQILQLPEGAGDERPPFVLVVDGYVARRYITGLDKPEPVSEFDGIAEKIGARAVLVFEETVDIPANDLTGYLSEAEEQAETPRANERAIQAEEKLKAFMDKRYAIEELRKASLTDALGLDRLRDWDDIVNAARGMREQVDATREQDASAP</sequence>
<evidence type="ECO:0000313" key="1">
    <source>
        <dbReference type="EMBL" id="AWT42569.1"/>
    </source>
</evidence>
<dbReference type="Proteomes" id="UP000247634">
    <property type="component" value="Chromosome"/>
</dbReference>
<dbReference type="RefSeq" id="WP_110627492.1">
    <property type="nucleotide sequence ID" value="NZ_CP029788.1"/>
</dbReference>
<organism evidence="1 2">
    <name type="scientific">Streptomyces actuosus</name>
    <dbReference type="NCBI Taxonomy" id="1885"/>
    <lineage>
        <taxon>Bacteria</taxon>
        <taxon>Bacillati</taxon>
        <taxon>Actinomycetota</taxon>
        <taxon>Actinomycetes</taxon>
        <taxon>Kitasatosporales</taxon>
        <taxon>Streptomycetaceae</taxon>
        <taxon>Streptomyces</taxon>
    </lineage>
</organism>
<evidence type="ECO:0000313" key="2">
    <source>
        <dbReference type="Proteomes" id="UP000247634"/>
    </source>
</evidence>
<protein>
    <submittedName>
        <fullName evidence="1">Uncharacterized protein</fullName>
    </submittedName>
</protein>
<reference evidence="1 2" key="1">
    <citation type="submission" date="2018-06" db="EMBL/GenBank/DDBJ databases">
        <title>The complete genome sequence of a nosiheptide producer Streptomyces actuosus ATCC 25421: deducing the ability of producing a new class III lantibiotics.</title>
        <authorList>
            <person name="Liu W."/>
            <person name="Sun F."/>
            <person name="Hu Y."/>
        </authorList>
    </citation>
    <scope>NUCLEOTIDE SEQUENCE [LARGE SCALE GENOMIC DNA]</scope>
    <source>
        <strain evidence="1 2">ATCC 25421</strain>
    </source>
</reference>
<proteinExistence type="predicted"/>
<gene>
    <name evidence="1" type="ORF">DMT42_09750</name>
</gene>
<dbReference type="EMBL" id="CP029788">
    <property type="protein sequence ID" value="AWT42569.1"/>
    <property type="molecule type" value="Genomic_DNA"/>
</dbReference>
<keyword evidence="2" id="KW-1185">Reference proteome</keyword>
<dbReference type="AlphaFoldDB" id="A0A2U9NYZ9"/>
<dbReference type="OrthoDB" id="4251282at2"/>
<accession>A0A2U9NYZ9</accession>